<dbReference type="EMBL" id="CP090031">
    <property type="protein sequence ID" value="UPK91379.1"/>
    <property type="molecule type" value="Genomic_DNA"/>
</dbReference>
<evidence type="ECO:0000313" key="2">
    <source>
        <dbReference type="Proteomes" id="UP000830768"/>
    </source>
</evidence>
<accession>A0ACD3YQY4</accession>
<gene>
    <name evidence="1" type="ORF">LCI18_002314</name>
</gene>
<sequence>MASADDIPRVAGPYLFQLCSQFRPHTEQLSDGSSGPQYPWRGGYSACWSGKLMMLHTHKAGEDLAFYKDLLAAYGRAVWIYIPMSSGERILEIWGRRGRLDAHMGLLMKTNKARQTVIGVSISNYLLVRNEGIRPAWTQLCALPEGPSRLFISHSRLGVHKLGTKDVGNPNATLPMPTPMSCPKTHGIVEYFYSAASLEDVVEVTACEIKLATHSHMSGLIFQYANGERACVGEIRLDCLDEPLLVQPRSRLHLAFKRDRSVGPYATRFWLHNTFDEGSPEWLSLPWTGVLEWWFGYGRYSHGHCKVYHQGRESPLFFNM</sequence>
<name>A0ACD3YQY4_FUSSC</name>
<evidence type="ECO:0000313" key="1">
    <source>
        <dbReference type="EMBL" id="UPK91379.1"/>
    </source>
</evidence>
<organism evidence="1 2">
    <name type="scientific">Fusarium solani subsp. cucurbitae</name>
    <name type="common">Neocosmosporum cucurbitae</name>
    <dbReference type="NCBI Taxonomy" id="2747967"/>
    <lineage>
        <taxon>Eukaryota</taxon>
        <taxon>Fungi</taxon>
        <taxon>Dikarya</taxon>
        <taxon>Ascomycota</taxon>
        <taxon>Pezizomycotina</taxon>
        <taxon>Sordariomycetes</taxon>
        <taxon>Hypocreomycetidae</taxon>
        <taxon>Hypocreales</taxon>
        <taxon>Nectriaceae</taxon>
        <taxon>Fusarium</taxon>
        <taxon>Fusarium solani species complex</taxon>
    </lineage>
</organism>
<keyword evidence="2" id="KW-1185">Reference proteome</keyword>
<reference evidence="1" key="1">
    <citation type="submission" date="2021-11" db="EMBL/GenBank/DDBJ databases">
        <title>Fusarium solani-melongenae Genome sequencing and assembly.</title>
        <authorList>
            <person name="Xie S."/>
            <person name="Huang L."/>
            <person name="Zhang X."/>
        </authorList>
    </citation>
    <scope>NUCLEOTIDE SEQUENCE</scope>
    <source>
        <strain evidence="1">CRI 24-3</strain>
    </source>
</reference>
<dbReference type="Proteomes" id="UP000830768">
    <property type="component" value="Chromosome 2"/>
</dbReference>
<proteinExistence type="predicted"/>
<protein>
    <submittedName>
        <fullName evidence="1">Uncharacterized protein</fullName>
    </submittedName>
</protein>